<dbReference type="Proteomes" id="UP001054837">
    <property type="component" value="Unassembled WGS sequence"/>
</dbReference>
<name>A0AAV4VE46_9ARAC</name>
<gene>
    <name evidence="2" type="ORF">CDAR_560021</name>
</gene>
<evidence type="ECO:0000256" key="1">
    <source>
        <dbReference type="SAM" id="MobiDB-lite"/>
    </source>
</evidence>
<sequence length="425" mass="45204">MEGGDHVDDSVPSIESDSPENIVVESADDSSVPSCEDDSSKSASQLSSTEPPSIRIESPSPCAEGADSESSADASLKQQQTPSTHLQSRIDVSDRSLLVNALVSPSRPSSQNNSPRFYERSRSVSSRFSYCTKDSPKELDSLKKDDSPSPTSKLKRKSSMPNRSLELDESPPSTPQALKMDNESSPGKCKRTKSQKLCEESAISRDSSSPERSPSLADVQISESGPENSAMPACLSSPSKSGDSECLSGAKSTHTPKKLKTGQPDSNEARNIGSKSIGSTDSDEKSSSLSHPSSESSERNIPSNQPDGSQLASSVPAQPLSEPIFSAETLRSLSQSIANAFFAYSGNPKVANPPSLPPWVPSFSSSTTYFDNPFAVMETLHKLVQCQHNIADCQSGMLRVLDLSLRQRLGGNPQGAASTSPGTRM</sequence>
<evidence type="ECO:0000313" key="3">
    <source>
        <dbReference type="Proteomes" id="UP001054837"/>
    </source>
</evidence>
<accession>A0AAV4VE46</accession>
<feature type="compositionally biased region" description="Low complexity" evidence="1">
    <location>
        <begin position="204"/>
        <end position="218"/>
    </location>
</feature>
<organism evidence="2 3">
    <name type="scientific">Caerostris darwini</name>
    <dbReference type="NCBI Taxonomy" id="1538125"/>
    <lineage>
        <taxon>Eukaryota</taxon>
        <taxon>Metazoa</taxon>
        <taxon>Ecdysozoa</taxon>
        <taxon>Arthropoda</taxon>
        <taxon>Chelicerata</taxon>
        <taxon>Arachnida</taxon>
        <taxon>Araneae</taxon>
        <taxon>Araneomorphae</taxon>
        <taxon>Entelegynae</taxon>
        <taxon>Araneoidea</taxon>
        <taxon>Araneidae</taxon>
        <taxon>Caerostris</taxon>
    </lineage>
</organism>
<feature type="compositionally biased region" description="Low complexity" evidence="1">
    <location>
        <begin position="104"/>
        <end position="116"/>
    </location>
</feature>
<feature type="compositionally biased region" description="Polar residues" evidence="1">
    <location>
        <begin position="299"/>
        <end position="316"/>
    </location>
</feature>
<dbReference type="EMBL" id="BPLQ01012912">
    <property type="protein sequence ID" value="GIY68676.1"/>
    <property type="molecule type" value="Genomic_DNA"/>
</dbReference>
<evidence type="ECO:0000313" key="2">
    <source>
        <dbReference type="EMBL" id="GIY68676.1"/>
    </source>
</evidence>
<proteinExistence type="predicted"/>
<reference evidence="2 3" key="1">
    <citation type="submission" date="2021-06" db="EMBL/GenBank/DDBJ databases">
        <title>Caerostris darwini draft genome.</title>
        <authorList>
            <person name="Kono N."/>
            <person name="Arakawa K."/>
        </authorList>
    </citation>
    <scope>NUCLEOTIDE SEQUENCE [LARGE SCALE GENOMIC DNA]</scope>
</reference>
<feature type="compositionally biased region" description="Basic and acidic residues" evidence="1">
    <location>
        <begin position="134"/>
        <end position="147"/>
    </location>
</feature>
<feature type="compositionally biased region" description="Polar residues" evidence="1">
    <location>
        <begin position="76"/>
        <end position="87"/>
    </location>
</feature>
<feature type="region of interest" description="Disordered" evidence="1">
    <location>
        <begin position="1"/>
        <end position="317"/>
    </location>
</feature>
<protein>
    <submittedName>
        <fullName evidence="2">Uncharacterized protein</fullName>
    </submittedName>
</protein>
<feature type="compositionally biased region" description="Low complexity" evidence="1">
    <location>
        <begin position="41"/>
        <end position="75"/>
    </location>
</feature>
<comment type="caution">
    <text evidence="2">The sequence shown here is derived from an EMBL/GenBank/DDBJ whole genome shotgun (WGS) entry which is preliminary data.</text>
</comment>
<keyword evidence="3" id="KW-1185">Reference proteome</keyword>
<dbReference type="AlphaFoldDB" id="A0AAV4VE46"/>